<comment type="caution">
    <text evidence="1">The sequence shown here is derived from an EMBL/GenBank/DDBJ whole genome shotgun (WGS) entry which is preliminary data.</text>
</comment>
<gene>
    <name evidence="1" type="ORF">DPMN_036341</name>
</gene>
<name>A0A9D4MBC4_DREPO</name>
<keyword evidence="2" id="KW-1185">Reference proteome</keyword>
<accession>A0A9D4MBC4</accession>
<evidence type="ECO:0000313" key="2">
    <source>
        <dbReference type="Proteomes" id="UP000828390"/>
    </source>
</evidence>
<sequence length="105" mass="11677">MPDSPYDMCLITPCQVAVTVGSCIQFVSVKSGQLVKDRRLQLPHICIGVAHHQGGLYVTSRTALYKYTLTSTLMNKMYEDTSAGHTGNCQEYYSPDTNKIIIKVM</sequence>
<organism evidence="1 2">
    <name type="scientific">Dreissena polymorpha</name>
    <name type="common">Zebra mussel</name>
    <name type="synonym">Mytilus polymorpha</name>
    <dbReference type="NCBI Taxonomy" id="45954"/>
    <lineage>
        <taxon>Eukaryota</taxon>
        <taxon>Metazoa</taxon>
        <taxon>Spiralia</taxon>
        <taxon>Lophotrochozoa</taxon>
        <taxon>Mollusca</taxon>
        <taxon>Bivalvia</taxon>
        <taxon>Autobranchia</taxon>
        <taxon>Heteroconchia</taxon>
        <taxon>Euheterodonta</taxon>
        <taxon>Imparidentia</taxon>
        <taxon>Neoheterodontei</taxon>
        <taxon>Myida</taxon>
        <taxon>Dreissenoidea</taxon>
        <taxon>Dreissenidae</taxon>
        <taxon>Dreissena</taxon>
    </lineage>
</organism>
<evidence type="ECO:0000313" key="1">
    <source>
        <dbReference type="EMBL" id="KAH3873115.1"/>
    </source>
</evidence>
<dbReference type="EMBL" id="JAIWYP010000002">
    <property type="protein sequence ID" value="KAH3873115.1"/>
    <property type="molecule type" value="Genomic_DNA"/>
</dbReference>
<reference evidence="1" key="2">
    <citation type="submission" date="2020-11" db="EMBL/GenBank/DDBJ databases">
        <authorList>
            <person name="McCartney M.A."/>
            <person name="Auch B."/>
            <person name="Kono T."/>
            <person name="Mallez S."/>
            <person name="Becker A."/>
            <person name="Gohl D.M."/>
            <person name="Silverstein K.A.T."/>
            <person name="Koren S."/>
            <person name="Bechman K.B."/>
            <person name="Herman A."/>
            <person name="Abrahante J.E."/>
            <person name="Garbe J."/>
        </authorList>
    </citation>
    <scope>NUCLEOTIDE SEQUENCE</scope>
    <source>
        <strain evidence="1">Duluth1</strain>
        <tissue evidence="1">Whole animal</tissue>
    </source>
</reference>
<dbReference type="AlphaFoldDB" id="A0A9D4MBC4"/>
<dbReference type="Proteomes" id="UP000828390">
    <property type="component" value="Unassembled WGS sequence"/>
</dbReference>
<proteinExistence type="predicted"/>
<reference evidence="1" key="1">
    <citation type="journal article" date="2019" name="bioRxiv">
        <title>The Genome of the Zebra Mussel, Dreissena polymorpha: A Resource for Invasive Species Research.</title>
        <authorList>
            <person name="McCartney M.A."/>
            <person name="Auch B."/>
            <person name="Kono T."/>
            <person name="Mallez S."/>
            <person name="Zhang Y."/>
            <person name="Obille A."/>
            <person name="Becker A."/>
            <person name="Abrahante J.E."/>
            <person name="Garbe J."/>
            <person name="Badalamenti J.P."/>
            <person name="Herman A."/>
            <person name="Mangelson H."/>
            <person name="Liachko I."/>
            <person name="Sullivan S."/>
            <person name="Sone E.D."/>
            <person name="Koren S."/>
            <person name="Silverstein K.A.T."/>
            <person name="Beckman K.B."/>
            <person name="Gohl D.M."/>
        </authorList>
    </citation>
    <scope>NUCLEOTIDE SEQUENCE</scope>
    <source>
        <strain evidence="1">Duluth1</strain>
        <tissue evidence="1">Whole animal</tissue>
    </source>
</reference>
<protein>
    <submittedName>
        <fullName evidence="1">Uncharacterized protein</fullName>
    </submittedName>
</protein>